<evidence type="ECO:0000256" key="2">
    <source>
        <dbReference type="ARBA" id="ARBA00022475"/>
    </source>
</evidence>
<dbReference type="InterPro" id="IPR004563">
    <property type="entry name" value="Apolipo_AcylTrfase"/>
</dbReference>
<keyword evidence="4 8" id="KW-0812">Transmembrane</keyword>
<evidence type="ECO:0000256" key="1">
    <source>
        <dbReference type="ARBA" id="ARBA00004651"/>
    </source>
</evidence>
<evidence type="ECO:0000256" key="6">
    <source>
        <dbReference type="ARBA" id="ARBA00023136"/>
    </source>
</evidence>
<dbReference type="InterPro" id="IPR045378">
    <property type="entry name" value="LNT_N"/>
</dbReference>
<evidence type="ECO:0000256" key="5">
    <source>
        <dbReference type="ARBA" id="ARBA00022989"/>
    </source>
</evidence>
<dbReference type="InterPro" id="IPR036526">
    <property type="entry name" value="C-N_Hydrolase_sf"/>
</dbReference>
<dbReference type="EMBL" id="BAAAPW010000001">
    <property type="protein sequence ID" value="GAA2023453.1"/>
    <property type="molecule type" value="Genomic_DNA"/>
</dbReference>
<gene>
    <name evidence="8 11" type="primary">lnt</name>
    <name evidence="11" type="ORF">GCM10009819_02730</name>
</gene>
<protein>
    <recommendedName>
        <fullName evidence="8">Apolipoprotein N-acyltransferase</fullName>
        <shortName evidence="8">ALP N-acyltransferase</shortName>
        <ecNumber evidence="8">2.3.1.269</ecNumber>
    </recommendedName>
</protein>
<dbReference type="SUPFAM" id="SSF56317">
    <property type="entry name" value="Carbon-nitrogen hydrolase"/>
    <property type="match status" value="1"/>
</dbReference>
<feature type="transmembrane region" description="Helical" evidence="8">
    <location>
        <begin position="508"/>
        <end position="533"/>
    </location>
</feature>
<keyword evidence="6 8" id="KW-0472">Membrane</keyword>
<comment type="pathway">
    <text evidence="8">Protein modification; lipoprotein biosynthesis (N-acyl transfer).</text>
</comment>
<evidence type="ECO:0000259" key="10">
    <source>
        <dbReference type="PROSITE" id="PS50263"/>
    </source>
</evidence>
<evidence type="ECO:0000256" key="7">
    <source>
        <dbReference type="ARBA" id="ARBA00023315"/>
    </source>
</evidence>
<dbReference type="PROSITE" id="PS50263">
    <property type="entry name" value="CN_HYDROLASE"/>
    <property type="match status" value="1"/>
</dbReference>
<feature type="transmembrane region" description="Helical" evidence="8">
    <location>
        <begin position="89"/>
        <end position="110"/>
    </location>
</feature>
<feature type="transmembrane region" description="Helical" evidence="8">
    <location>
        <begin position="149"/>
        <end position="165"/>
    </location>
</feature>
<dbReference type="Pfam" id="PF20154">
    <property type="entry name" value="LNT_N"/>
    <property type="match status" value="1"/>
</dbReference>
<feature type="region of interest" description="Disordered" evidence="9">
    <location>
        <begin position="1"/>
        <end position="32"/>
    </location>
</feature>
<keyword evidence="5 8" id="KW-1133">Transmembrane helix</keyword>
<dbReference type="Proteomes" id="UP001501196">
    <property type="component" value="Unassembled WGS sequence"/>
</dbReference>
<comment type="subcellular location">
    <subcellularLocation>
        <location evidence="1 8">Cell membrane</location>
        <topology evidence="1 8">Multi-pass membrane protein</topology>
    </subcellularLocation>
</comment>
<dbReference type="RefSeq" id="WP_344368913.1">
    <property type="nucleotide sequence ID" value="NZ_BAAAPW010000001.1"/>
</dbReference>
<organism evidence="11 12">
    <name type="scientific">Agromyces tropicus</name>
    <dbReference type="NCBI Taxonomy" id="555371"/>
    <lineage>
        <taxon>Bacteria</taxon>
        <taxon>Bacillati</taxon>
        <taxon>Actinomycetota</taxon>
        <taxon>Actinomycetes</taxon>
        <taxon>Micrococcales</taxon>
        <taxon>Microbacteriaceae</taxon>
        <taxon>Agromyces</taxon>
    </lineage>
</organism>
<feature type="transmembrane region" description="Helical" evidence="8">
    <location>
        <begin position="227"/>
        <end position="246"/>
    </location>
</feature>
<feature type="domain" description="CN hydrolase" evidence="10">
    <location>
        <begin position="254"/>
        <end position="500"/>
    </location>
</feature>
<dbReference type="Gene3D" id="3.60.110.10">
    <property type="entry name" value="Carbon-nitrogen hydrolase"/>
    <property type="match status" value="1"/>
</dbReference>
<comment type="similarity">
    <text evidence="8">Belongs to the CN hydrolase family. Apolipoprotein N-acyltransferase subfamily.</text>
</comment>
<dbReference type="PANTHER" id="PTHR38686">
    <property type="entry name" value="APOLIPOPROTEIN N-ACYLTRANSFERASE"/>
    <property type="match status" value="1"/>
</dbReference>
<dbReference type="EC" id="2.3.1.269" evidence="8"/>
<keyword evidence="2 8" id="KW-1003">Cell membrane</keyword>
<keyword evidence="7 8" id="KW-0012">Acyltransferase</keyword>
<evidence type="ECO:0000313" key="12">
    <source>
        <dbReference type="Proteomes" id="UP001501196"/>
    </source>
</evidence>
<name>A0ABN2TXP7_9MICO</name>
<dbReference type="CDD" id="cd07571">
    <property type="entry name" value="ALP_N-acyl_transferase"/>
    <property type="match status" value="1"/>
</dbReference>
<comment type="function">
    <text evidence="8">Catalyzes the phospholipid dependent N-acylation of the N-terminal cysteine of apolipoprotein, the last step in lipoprotein maturation.</text>
</comment>
<evidence type="ECO:0000256" key="3">
    <source>
        <dbReference type="ARBA" id="ARBA00022679"/>
    </source>
</evidence>
<keyword evidence="12" id="KW-1185">Reference proteome</keyword>
<evidence type="ECO:0000256" key="9">
    <source>
        <dbReference type="SAM" id="MobiDB-lite"/>
    </source>
</evidence>
<evidence type="ECO:0000256" key="8">
    <source>
        <dbReference type="HAMAP-Rule" id="MF_01148"/>
    </source>
</evidence>
<dbReference type="NCBIfam" id="TIGR00546">
    <property type="entry name" value="lnt"/>
    <property type="match status" value="1"/>
</dbReference>
<evidence type="ECO:0000256" key="4">
    <source>
        <dbReference type="ARBA" id="ARBA00022692"/>
    </source>
</evidence>
<dbReference type="HAMAP" id="MF_01148">
    <property type="entry name" value="Lnt"/>
    <property type="match status" value="1"/>
</dbReference>
<comment type="caution">
    <text evidence="11">The sequence shown here is derived from an EMBL/GenBank/DDBJ whole genome shotgun (WGS) entry which is preliminary data.</text>
</comment>
<dbReference type="PANTHER" id="PTHR38686:SF1">
    <property type="entry name" value="APOLIPOPROTEIN N-ACYLTRANSFERASE"/>
    <property type="match status" value="1"/>
</dbReference>
<feature type="transmembrane region" description="Helical" evidence="8">
    <location>
        <begin position="116"/>
        <end position="137"/>
    </location>
</feature>
<dbReference type="InterPro" id="IPR003010">
    <property type="entry name" value="C-N_Hydrolase"/>
</dbReference>
<reference evidence="11 12" key="1">
    <citation type="journal article" date="2019" name="Int. J. Syst. Evol. Microbiol.">
        <title>The Global Catalogue of Microorganisms (GCM) 10K type strain sequencing project: providing services to taxonomists for standard genome sequencing and annotation.</title>
        <authorList>
            <consortium name="The Broad Institute Genomics Platform"/>
            <consortium name="The Broad Institute Genome Sequencing Center for Infectious Disease"/>
            <person name="Wu L."/>
            <person name="Ma J."/>
        </authorList>
    </citation>
    <scope>NUCLEOTIDE SEQUENCE [LARGE SCALE GENOMIC DNA]</scope>
    <source>
        <strain evidence="11 12">JCM 15672</strain>
    </source>
</reference>
<dbReference type="Pfam" id="PF00795">
    <property type="entry name" value="CN_hydrolase"/>
    <property type="match status" value="1"/>
</dbReference>
<sequence>MTAESSVEPEPSVQSAAPSPTGDAPATDAATSAVGPRPILPLWAALLVSALGGFVYDLGFPGASVWPLAFVGIAMALVPLVGRSLLSSFHVGLAFGLAFYLSHVSWTSLYLGPIPWLALSIFESLFVAGGALLITLAYRWVPRASASRWVQLLALPALVSGLWVLRETVTGTLPYGGFPWGRAALSQSESPFAPVVSWIGSTGLGFVMVALTAGTIEWVRVRAWGDLRTAVPVAALLVLAITVPAFPTTAAGTLRVGSVQGNGPAGYFDAREPGDILRSQLDATAPVLADGDVDVLLWPEGGSDIDPTRSPDVARVFDGLSEQLDAPVILNTVTVDGDRFYNTSLLWEAGEGAVDRFAKRNPVPFGEYIPDRWFYDAIVPELTGLIQRGYSPGTEPPVFDLGDTVTGLAICFDVIYDGLIWEGARDGAEVYMFQTNNADFRGTDENEQQLAIARLRAIETGRSVVNISTVGTSQVIDPTGRTIDSLPAYEAGSMVTDVELRTGLTPSVVLGAAVPLLIVLGSLAGLVLAGVLAQRNARRRTRSAAGRADSADVG</sequence>
<keyword evidence="3 8" id="KW-0808">Transferase</keyword>
<accession>A0ABN2TXP7</accession>
<feature type="transmembrane region" description="Helical" evidence="8">
    <location>
        <begin position="195"/>
        <end position="215"/>
    </location>
</feature>
<proteinExistence type="inferred from homology"/>
<comment type="catalytic activity">
    <reaction evidence="8">
        <text>N-terminal S-1,2-diacyl-sn-glyceryl-L-cysteinyl-[lipoprotein] + a glycerophospholipid = N-acyl-S-1,2-diacyl-sn-glyceryl-L-cysteinyl-[lipoprotein] + a 2-acyl-sn-glycero-3-phospholipid + H(+)</text>
        <dbReference type="Rhea" id="RHEA:48228"/>
        <dbReference type="Rhea" id="RHEA-COMP:14681"/>
        <dbReference type="Rhea" id="RHEA-COMP:14684"/>
        <dbReference type="ChEBI" id="CHEBI:15378"/>
        <dbReference type="ChEBI" id="CHEBI:136912"/>
        <dbReference type="ChEBI" id="CHEBI:140656"/>
        <dbReference type="ChEBI" id="CHEBI:140657"/>
        <dbReference type="ChEBI" id="CHEBI:140660"/>
        <dbReference type="EC" id="2.3.1.269"/>
    </reaction>
</comment>
<evidence type="ECO:0000313" key="11">
    <source>
        <dbReference type="EMBL" id="GAA2023453.1"/>
    </source>
</evidence>
<feature type="transmembrane region" description="Helical" evidence="8">
    <location>
        <begin position="65"/>
        <end position="82"/>
    </location>
</feature>